<keyword evidence="1" id="KW-0812">Transmembrane</keyword>
<dbReference type="KEGG" id="vg:5076491"/>
<dbReference type="EMBL" id="AY789138">
    <property type="protein sequence ID" value="AAW67748.1"/>
    <property type="molecule type" value="Genomic_RNA"/>
</dbReference>
<name>Q5G7H1_9VIRU</name>
<dbReference type="OrthoDB" id="20634at10239"/>
<feature type="transmembrane region" description="Helical" evidence="1">
    <location>
        <begin position="12"/>
        <end position="30"/>
    </location>
</feature>
<protein>
    <submittedName>
        <fullName evidence="2">TGB 2</fullName>
    </submittedName>
</protein>
<feature type="transmembrane region" description="Helical" evidence="1">
    <location>
        <begin position="70"/>
        <end position="87"/>
    </location>
</feature>
<sequence>MPLAPPPDYSKAVLAVAVGLAAALLVHQLTRSTLPHSGDNIHSLPFGGSYVDGTKRIHFGGPSRGSSGHLWLPALIVAILPGIIWLGRPRAAHVCRCPLCAAARPP</sequence>
<dbReference type="Proteomes" id="UP000202465">
    <property type="component" value="Segment"/>
</dbReference>
<evidence type="ECO:0000313" key="2">
    <source>
        <dbReference type="EMBL" id="AAW67748.1"/>
    </source>
</evidence>
<keyword evidence="3" id="KW-1185">Reference proteome</keyword>
<keyword evidence="1" id="KW-1133">Transmembrane helix</keyword>
<dbReference type="GeneID" id="5076491"/>
<dbReference type="RefSeq" id="YP_224136.1">
    <property type="nucleotide sequence ID" value="NC_006948.1"/>
</dbReference>
<reference evidence="2 3" key="1">
    <citation type="journal article" date="2005" name="J. Virol. Methods">
        <title>The use of reverse transcriptase for efficient first- and second-strand cDNA synthesis from single- and double-stranded RNA templates.</title>
        <authorList>
            <person name="Tzanetakis I.E."/>
            <person name="Keller K.E."/>
            <person name="Martin R.R."/>
        </authorList>
    </citation>
    <scope>NUCLEOTIDE SEQUENCE [LARGE SCALE GENOMIC DNA]</scope>
</reference>
<dbReference type="InterPro" id="IPR001896">
    <property type="entry name" value="Plant_vir_prot"/>
</dbReference>
<proteinExistence type="predicted"/>
<evidence type="ECO:0000313" key="3">
    <source>
        <dbReference type="Proteomes" id="UP000202465"/>
    </source>
</evidence>
<dbReference type="Pfam" id="PF01307">
    <property type="entry name" value="Plant_vir_prot"/>
    <property type="match status" value="1"/>
</dbReference>
<evidence type="ECO:0000256" key="1">
    <source>
        <dbReference type="SAM" id="Phobius"/>
    </source>
</evidence>
<accession>Q5G7H1</accession>
<keyword evidence="1" id="KW-0472">Membrane</keyword>
<organism evidence="2 3">
    <name type="scientific">Mint virus X</name>
    <dbReference type="NCBI Taxonomy" id="301865"/>
    <lineage>
        <taxon>Viruses</taxon>
        <taxon>Riboviria</taxon>
        <taxon>Orthornavirae</taxon>
        <taxon>Kitrinoviricota</taxon>
        <taxon>Alsuviricetes</taxon>
        <taxon>Tymovirales</taxon>
        <taxon>Alphaflexiviridae</taxon>
        <taxon>Potexvirus</taxon>
        <taxon>Potexvirus ecsmenthae</taxon>
    </lineage>
</organism>
<reference evidence="2 3" key="2">
    <citation type="journal article" date="2006" name="Arch. Virol.">
        <title>Mint virus X: a novel potexvirus associated with symptoms in 'Variegata' mint.</title>
        <authorList>
            <person name="Tzanetakis I.E."/>
            <person name="Postman J.D."/>
            <person name="Martin R.R."/>
        </authorList>
    </citation>
    <scope>NUCLEOTIDE SEQUENCE [LARGE SCALE GENOMIC DNA]</scope>
</reference>